<dbReference type="NCBIfam" id="TIGR02098">
    <property type="entry name" value="MJ0042_CXXC"/>
    <property type="match status" value="1"/>
</dbReference>
<gene>
    <name evidence="1" type="ORF">ACFSBL_19265</name>
</gene>
<accession>A0ABD6DQU3</accession>
<evidence type="ECO:0000313" key="1">
    <source>
        <dbReference type="EMBL" id="MFD1647838.1"/>
    </source>
</evidence>
<organism evidence="1 2">
    <name type="scientific">Haloarchaeobius litoreus</name>
    <dbReference type="NCBI Taxonomy" id="755306"/>
    <lineage>
        <taxon>Archaea</taxon>
        <taxon>Methanobacteriati</taxon>
        <taxon>Methanobacteriota</taxon>
        <taxon>Stenosarchaea group</taxon>
        <taxon>Halobacteria</taxon>
        <taxon>Halobacteriales</taxon>
        <taxon>Halorubellaceae</taxon>
        <taxon>Haloarchaeobius</taxon>
    </lineage>
</organism>
<protein>
    <submittedName>
        <fullName evidence="1">MJ0042-type zinc finger domain-containing protein</fullName>
    </submittedName>
</protein>
<reference evidence="1 2" key="1">
    <citation type="journal article" date="2019" name="Int. J. Syst. Evol. Microbiol.">
        <title>The Global Catalogue of Microorganisms (GCM) 10K type strain sequencing project: providing services to taxonomists for standard genome sequencing and annotation.</title>
        <authorList>
            <consortium name="The Broad Institute Genomics Platform"/>
            <consortium name="The Broad Institute Genome Sequencing Center for Infectious Disease"/>
            <person name="Wu L."/>
            <person name="Ma J."/>
        </authorList>
    </citation>
    <scope>NUCLEOTIDE SEQUENCE [LARGE SCALE GENOMIC DNA]</scope>
    <source>
        <strain evidence="1 2">CGMCC 1.10390</strain>
    </source>
</reference>
<dbReference type="AlphaFoldDB" id="A0ABD6DQU3"/>
<sequence>MPRAFWAQCPKCDESFQAHYDELRNSGIKLLCPTCGHRFLDSEAKSITE</sequence>
<name>A0ABD6DQU3_9EURY</name>
<dbReference type="Proteomes" id="UP001597034">
    <property type="component" value="Unassembled WGS sequence"/>
</dbReference>
<keyword evidence="2" id="KW-1185">Reference proteome</keyword>
<dbReference type="RefSeq" id="WP_256401684.1">
    <property type="nucleotide sequence ID" value="NZ_JANHJR010000004.1"/>
</dbReference>
<dbReference type="EMBL" id="JBHUDO010000004">
    <property type="protein sequence ID" value="MFD1647838.1"/>
    <property type="molecule type" value="Genomic_DNA"/>
</dbReference>
<comment type="caution">
    <text evidence="1">The sequence shown here is derived from an EMBL/GenBank/DDBJ whole genome shotgun (WGS) entry which is preliminary data.</text>
</comment>
<evidence type="ECO:0000313" key="2">
    <source>
        <dbReference type="Proteomes" id="UP001597034"/>
    </source>
</evidence>
<proteinExistence type="predicted"/>
<dbReference type="InterPro" id="IPR011723">
    <property type="entry name" value="Znf/thioredoxin_put"/>
</dbReference>